<dbReference type="PANTHER" id="PTHR43861">
    <property type="entry name" value="TRANS-ACONITATE 2-METHYLTRANSFERASE-RELATED"/>
    <property type="match status" value="1"/>
</dbReference>
<dbReference type="InterPro" id="IPR029063">
    <property type="entry name" value="SAM-dependent_MTases_sf"/>
</dbReference>
<dbReference type="AlphaFoldDB" id="A0A1M4SC31"/>
<name>A0A1M4SC31_VIBGA</name>
<dbReference type="Proteomes" id="UP000184159">
    <property type="component" value="Unassembled WGS sequence"/>
</dbReference>
<keyword evidence="4" id="KW-1185">Reference proteome</keyword>
<dbReference type="InterPro" id="IPR013217">
    <property type="entry name" value="Methyltransf_12"/>
</dbReference>
<accession>A0A1M4SC31</accession>
<evidence type="ECO:0000313" key="3">
    <source>
        <dbReference type="EMBL" id="SHE29587.1"/>
    </source>
</evidence>
<gene>
    <name evidence="3" type="ORF">SAMN02745781_00018</name>
</gene>
<keyword evidence="3" id="KW-0489">Methyltransferase</keyword>
<proteinExistence type="predicted"/>
<dbReference type="Pfam" id="PF08242">
    <property type="entry name" value="Methyltransf_12"/>
    <property type="match status" value="1"/>
</dbReference>
<protein>
    <submittedName>
        <fullName evidence="3">Methyltransferase domain-containing protein</fullName>
    </submittedName>
</protein>
<dbReference type="EMBL" id="FQUH01000001">
    <property type="protein sequence ID" value="SHE29587.1"/>
    <property type="molecule type" value="Genomic_DNA"/>
</dbReference>
<dbReference type="SUPFAM" id="SSF53335">
    <property type="entry name" value="S-adenosyl-L-methionine-dependent methyltransferases"/>
    <property type="match status" value="1"/>
</dbReference>
<dbReference type="Gene3D" id="3.40.50.150">
    <property type="entry name" value="Vaccinia Virus protein VP39"/>
    <property type="match status" value="1"/>
</dbReference>
<evidence type="ECO:0000259" key="2">
    <source>
        <dbReference type="Pfam" id="PF08242"/>
    </source>
</evidence>
<dbReference type="RefSeq" id="WP_072954080.1">
    <property type="nucleotide sequence ID" value="NZ_FQUH01000001.1"/>
</dbReference>
<dbReference type="PANTHER" id="PTHR43861:SF3">
    <property type="entry name" value="PUTATIVE (AFU_ORTHOLOGUE AFUA_2G14390)-RELATED"/>
    <property type="match status" value="1"/>
</dbReference>
<feature type="domain" description="Methyltransferase type 12" evidence="2">
    <location>
        <begin position="41"/>
        <end position="132"/>
    </location>
</feature>
<evidence type="ECO:0000313" key="4">
    <source>
        <dbReference type="Proteomes" id="UP000184159"/>
    </source>
</evidence>
<keyword evidence="1 3" id="KW-0808">Transferase</keyword>
<organism evidence="3 4">
    <name type="scientific">Vibrio gazogenes DSM 21264 = NBRC 103151</name>
    <dbReference type="NCBI Taxonomy" id="1123492"/>
    <lineage>
        <taxon>Bacteria</taxon>
        <taxon>Pseudomonadati</taxon>
        <taxon>Pseudomonadota</taxon>
        <taxon>Gammaproteobacteria</taxon>
        <taxon>Vibrionales</taxon>
        <taxon>Vibrionaceae</taxon>
        <taxon>Vibrio</taxon>
    </lineage>
</organism>
<dbReference type="CDD" id="cd02440">
    <property type="entry name" value="AdoMet_MTases"/>
    <property type="match status" value="1"/>
</dbReference>
<reference evidence="4" key="1">
    <citation type="submission" date="2016-11" db="EMBL/GenBank/DDBJ databases">
        <authorList>
            <person name="Varghese N."/>
            <person name="Submissions S."/>
        </authorList>
    </citation>
    <scope>NUCLEOTIDE SEQUENCE [LARGE SCALE GENOMIC DNA]</scope>
    <source>
        <strain evidence="4">DSM 21264</strain>
    </source>
</reference>
<evidence type="ECO:0000256" key="1">
    <source>
        <dbReference type="ARBA" id="ARBA00022679"/>
    </source>
</evidence>
<dbReference type="GO" id="GO:0008168">
    <property type="term" value="F:methyltransferase activity"/>
    <property type="evidence" value="ECO:0007669"/>
    <property type="project" value="UniProtKB-KW"/>
</dbReference>
<sequence length="206" mass="23009">MSNYFDSVASAWDDNPMKIERAGAMAAKVKEIDFESYNSVVDFGSGTGLLGVQLRNTFATVHLADSSEKMLEVAKTKISTANLDNIHTHHIECLSELNSKHSAIVTLMTLHHIPDVQSFFSRAYHALDLRGTLVIADLYKENGSFHKNHPEFTGHNGFDVSALKGIAEYSGFHVERVEPFYEIWKENEVGVEVSYPLFFLVAKKLG</sequence>
<dbReference type="GO" id="GO:0032259">
    <property type="term" value="P:methylation"/>
    <property type="evidence" value="ECO:0007669"/>
    <property type="project" value="UniProtKB-KW"/>
</dbReference>